<dbReference type="AlphaFoldDB" id="A0AA88A7H4"/>
<gene>
    <name evidence="2" type="ORF">TIFTF001_019890</name>
</gene>
<proteinExistence type="predicted"/>
<comment type="caution">
    <text evidence="2">The sequence shown here is derived from an EMBL/GenBank/DDBJ whole genome shotgun (WGS) entry which is preliminary data.</text>
</comment>
<organism evidence="2 3">
    <name type="scientific">Ficus carica</name>
    <name type="common">Common fig</name>
    <dbReference type="NCBI Taxonomy" id="3494"/>
    <lineage>
        <taxon>Eukaryota</taxon>
        <taxon>Viridiplantae</taxon>
        <taxon>Streptophyta</taxon>
        <taxon>Embryophyta</taxon>
        <taxon>Tracheophyta</taxon>
        <taxon>Spermatophyta</taxon>
        <taxon>Magnoliopsida</taxon>
        <taxon>eudicotyledons</taxon>
        <taxon>Gunneridae</taxon>
        <taxon>Pentapetalae</taxon>
        <taxon>rosids</taxon>
        <taxon>fabids</taxon>
        <taxon>Rosales</taxon>
        <taxon>Moraceae</taxon>
        <taxon>Ficeae</taxon>
        <taxon>Ficus</taxon>
    </lineage>
</organism>
<reference evidence="2" key="1">
    <citation type="submission" date="2023-07" db="EMBL/GenBank/DDBJ databases">
        <title>draft genome sequence of fig (Ficus carica).</title>
        <authorList>
            <person name="Takahashi T."/>
            <person name="Nishimura K."/>
        </authorList>
    </citation>
    <scope>NUCLEOTIDE SEQUENCE</scope>
</reference>
<dbReference type="Proteomes" id="UP001187192">
    <property type="component" value="Unassembled WGS sequence"/>
</dbReference>
<evidence type="ECO:0000313" key="3">
    <source>
        <dbReference type="Proteomes" id="UP001187192"/>
    </source>
</evidence>
<protein>
    <submittedName>
        <fullName evidence="2">Uncharacterized protein</fullName>
    </submittedName>
</protein>
<dbReference type="EMBL" id="BTGU01000035">
    <property type="protein sequence ID" value="GMN50729.1"/>
    <property type="molecule type" value="Genomic_DNA"/>
</dbReference>
<feature type="region of interest" description="Disordered" evidence="1">
    <location>
        <begin position="1"/>
        <end position="42"/>
    </location>
</feature>
<name>A0AA88A7H4_FICCA</name>
<evidence type="ECO:0000256" key="1">
    <source>
        <dbReference type="SAM" id="MobiDB-lite"/>
    </source>
</evidence>
<evidence type="ECO:0000313" key="2">
    <source>
        <dbReference type="EMBL" id="GMN50729.1"/>
    </source>
</evidence>
<sequence>MPPPVSANDLPRSRKSFSPLSHRLPTVVTPGRRLENRELTNS</sequence>
<keyword evidence="3" id="KW-1185">Reference proteome</keyword>
<accession>A0AA88A7H4</accession>
<feature type="compositionally biased region" description="Basic and acidic residues" evidence="1">
    <location>
        <begin position="32"/>
        <end position="42"/>
    </location>
</feature>